<name>A0ACD1E1S7_9MICO</name>
<accession>A0ACD1E1S7</accession>
<dbReference type="Proteomes" id="UP000681794">
    <property type="component" value="Chromosome"/>
</dbReference>
<protein>
    <submittedName>
        <fullName evidence="1">Polysaccharide biosynthesis tyrosine autokinase</fullName>
        <ecNumber evidence="1">2.7.10.2</ecNumber>
    </submittedName>
</protein>
<keyword evidence="1" id="KW-0808">Transferase</keyword>
<organism evidence="1 2">
    <name type="scientific">Curtobacterium aetherium</name>
    <dbReference type="NCBI Taxonomy" id="2841594"/>
    <lineage>
        <taxon>Bacteria</taxon>
        <taxon>Bacillati</taxon>
        <taxon>Actinomycetota</taxon>
        <taxon>Actinomycetes</taxon>
        <taxon>Micrococcales</taxon>
        <taxon>Microbacteriaceae</taxon>
        <taxon>Curtobacterium</taxon>
    </lineage>
</organism>
<keyword evidence="2" id="KW-1185">Reference proteome</keyword>
<sequence length="472" mass="49620">MELPDLLRSLRRRWPLVVGSIALGSAAACTQLLLATPTYDATAQLYVTVAAADTGSTTDLVQGGNAAEQRVRSYVDIITTPRVLQSAIDELGLGLTAQELSEHVRASSPNETVLLYLTVNDTSPKRAAAIANAISASFTDAVATDLEQAGADRQSAVSVRTSQPALAPETAATPQPLKSMLLGLGGGTAVGVLAALLRDLLDTRIRGRAEVESATDRPVLGMVPRSKDLAKTPVYVQGDGRGAFAESFRSLRTNLRFVDQTEHSRVLVITSANPSEGKTTTSVNLAAALMEGGSRVTLVDCDLRRPAVAARLDLENSVGLTDVLIGRAELDDVLQPWGENGRVLPTGPMPPNPADLLSSPAMTAILATLAEDSDYVIVDTPPLLPVTDAAVLAATTSGALLVTAAGRSRTTELREALAVLDRADAHTIGIAIGMVKSPHQHYAYVYRDDAPQLSKSDLRRSRGSRAADNPAS</sequence>
<proteinExistence type="predicted"/>
<dbReference type="EMBL" id="CP076544">
    <property type="protein sequence ID" value="QWS32809.1"/>
    <property type="molecule type" value="Genomic_DNA"/>
</dbReference>
<gene>
    <name evidence="1" type="ORF">KM842_11065</name>
</gene>
<evidence type="ECO:0000313" key="1">
    <source>
        <dbReference type="EMBL" id="QWS32809.1"/>
    </source>
</evidence>
<evidence type="ECO:0000313" key="2">
    <source>
        <dbReference type="Proteomes" id="UP000681794"/>
    </source>
</evidence>
<dbReference type="EC" id="2.7.10.2" evidence="1"/>
<reference evidence="1" key="1">
    <citation type="submission" date="2021-06" db="EMBL/GenBank/DDBJ databases">
        <authorList>
            <person name="Ellington A.J."/>
            <person name="Bryan N.C."/>
            <person name="Christner B.C."/>
            <person name="Reisch C.R."/>
        </authorList>
    </citation>
    <scope>NUCLEOTIDE SEQUENCE</scope>
    <source>
        <strain evidence="1">L6-1</strain>
    </source>
</reference>